<name>A0A519BNF2_9DELT</name>
<evidence type="ECO:0000256" key="6">
    <source>
        <dbReference type="HAMAP-Rule" id="MF_01007"/>
    </source>
</evidence>
<keyword evidence="5 6" id="KW-0949">S-adenosyl-L-methionine</keyword>
<dbReference type="Pfam" id="PF01795">
    <property type="entry name" value="Methyltransf_5"/>
    <property type="match status" value="1"/>
</dbReference>
<evidence type="ECO:0000313" key="7">
    <source>
        <dbReference type="EMBL" id="RZD18793.1"/>
    </source>
</evidence>
<proteinExistence type="inferred from homology"/>
<dbReference type="GO" id="GO:0071424">
    <property type="term" value="F:rRNA (cytosine-N4-)-methyltransferase activity"/>
    <property type="evidence" value="ECO:0007669"/>
    <property type="project" value="UniProtKB-UniRule"/>
</dbReference>
<dbReference type="Proteomes" id="UP000319296">
    <property type="component" value="Unassembled WGS sequence"/>
</dbReference>
<dbReference type="GO" id="GO:0070475">
    <property type="term" value="P:rRNA base methylation"/>
    <property type="evidence" value="ECO:0007669"/>
    <property type="project" value="UniProtKB-UniRule"/>
</dbReference>
<evidence type="ECO:0000256" key="1">
    <source>
        <dbReference type="ARBA" id="ARBA00010396"/>
    </source>
</evidence>
<dbReference type="PANTHER" id="PTHR11265:SF0">
    <property type="entry name" value="12S RRNA N4-METHYLCYTIDINE METHYLTRANSFERASE"/>
    <property type="match status" value="1"/>
</dbReference>
<dbReference type="PANTHER" id="PTHR11265">
    <property type="entry name" value="S-ADENOSYL-METHYLTRANSFERASE MRAW"/>
    <property type="match status" value="1"/>
</dbReference>
<comment type="similarity">
    <text evidence="1 6">Belongs to the methyltransferase superfamily. RsmH family.</text>
</comment>
<comment type="caution">
    <text evidence="7">The sequence shown here is derived from an EMBL/GenBank/DDBJ whole genome shotgun (WGS) entry which is preliminary data.</text>
</comment>
<dbReference type="SUPFAM" id="SSF81799">
    <property type="entry name" value="Putative methyltransferase TM0872, insert domain"/>
    <property type="match status" value="1"/>
</dbReference>
<comment type="caution">
    <text evidence="6">Lacks conserved residue(s) required for the propagation of feature annotation.</text>
</comment>
<dbReference type="HAMAP" id="MF_01007">
    <property type="entry name" value="16SrRNA_methyltr_H"/>
    <property type="match status" value="1"/>
</dbReference>
<feature type="binding site" evidence="6">
    <location>
        <position position="54"/>
    </location>
    <ligand>
        <name>S-adenosyl-L-methionine</name>
        <dbReference type="ChEBI" id="CHEBI:59789"/>
    </ligand>
</feature>
<dbReference type="EMBL" id="SGBB01000005">
    <property type="protein sequence ID" value="RZD18793.1"/>
    <property type="molecule type" value="Genomic_DNA"/>
</dbReference>
<dbReference type="NCBIfam" id="TIGR00006">
    <property type="entry name" value="16S rRNA (cytosine(1402)-N(4))-methyltransferase RsmH"/>
    <property type="match status" value="1"/>
</dbReference>
<reference evidence="7 8" key="1">
    <citation type="journal article" date="2019" name="ISME J.">
        <title>Insights into ecological role of a new deltaproteobacterial order Candidatus Acidulodesulfobacterales by metagenomics and metatranscriptomics.</title>
        <authorList>
            <person name="Tan S."/>
            <person name="Liu J."/>
            <person name="Fang Y."/>
            <person name="Hedlund B.P."/>
            <person name="Lian Z.H."/>
            <person name="Huang L.Y."/>
            <person name="Li J.T."/>
            <person name="Huang L.N."/>
            <person name="Li W.J."/>
            <person name="Jiang H.C."/>
            <person name="Dong H.L."/>
            <person name="Shu W.S."/>
        </authorList>
    </citation>
    <scope>NUCLEOTIDE SEQUENCE [LARGE SCALE GENOMIC DNA]</scope>
    <source>
        <strain evidence="7">AP1</strain>
    </source>
</reference>
<evidence type="ECO:0000256" key="4">
    <source>
        <dbReference type="ARBA" id="ARBA00022679"/>
    </source>
</evidence>
<comment type="catalytic activity">
    <reaction evidence="6">
        <text>cytidine(1402) in 16S rRNA + S-adenosyl-L-methionine = N(4)-methylcytidine(1402) in 16S rRNA + S-adenosyl-L-homocysteine + H(+)</text>
        <dbReference type="Rhea" id="RHEA:42928"/>
        <dbReference type="Rhea" id="RHEA-COMP:10286"/>
        <dbReference type="Rhea" id="RHEA-COMP:10287"/>
        <dbReference type="ChEBI" id="CHEBI:15378"/>
        <dbReference type="ChEBI" id="CHEBI:57856"/>
        <dbReference type="ChEBI" id="CHEBI:59789"/>
        <dbReference type="ChEBI" id="CHEBI:74506"/>
        <dbReference type="ChEBI" id="CHEBI:82748"/>
        <dbReference type="EC" id="2.1.1.199"/>
    </reaction>
</comment>
<keyword evidence="6" id="KW-0963">Cytoplasm</keyword>
<dbReference type="AlphaFoldDB" id="A0A519BNF2"/>
<dbReference type="Gene3D" id="1.10.150.170">
    <property type="entry name" value="Putative methyltransferase TM0872, insert domain"/>
    <property type="match status" value="1"/>
</dbReference>
<dbReference type="Gene3D" id="3.40.50.150">
    <property type="entry name" value="Vaccinia Virus protein VP39"/>
    <property type="match status" value="1"/>
</dbReference>
<comment type="function">
    <text evidence="6">Specifically methylates the N4 position of cytidine in position 1402 (C1402) of 16S rRNA.</text>
</comment>
<dbReference type="PIRSF" id="PIRSF004486">
    <property type="entry name" value="MraW"/>
    <property type="match status" value="1"/>
</dbReference>
<comment type="subcellular location">
    <subcellularLocation>
        <location evidence="6">Cytoplasm</location>
    </subcellularLocation>
</comment>
<evidence type="ECO:0000256" key="3">
    <source>
        <dbReference type="ARBA" id="ARBA00022603"/>
    </source>
</evidence>
<evidence type="ECO:0000256" key="2">
    <source>
        <dbReference type="ARBA" id="ARBA00022552"/>
    </source>
</evidence>
<keyword evidence="2 6" id="KW-0698">rRNA processing</keyword>
<gene>
    <name evidence="6 7" type="primary">rsmH</name>
    <name evidence="7" type="ORF">EVG15_04210</name>
</gene>
<dbReference type="GO" id="GO:0005737">
    <property type="term" value="C:cytoplasm"/>
    <property type="evidence" value="ECO:0007669"/>
    <property type="project" value="UniProtKB-SubCell"/>
</dbReference>
<dbReference type="InterPro" id="IPR002903">
    <property type="entry name" value="RsmH"/>
</dbReference>
<feature type="binding site" evidence="6">
    <location>
        <position position="104"/>
    </location>
    <ligand>
        <name>S-adenosyl-L-methionine</name>
        <dbReference type="ChEBI" id="CHEBI:59789"/>
    </ligand>
</feature>
<accession>A0A519BNF2</accession>
<organism evidence="7 8">
    <name type="scientific">Candidatus Acididesulfobacter diazotrophicus</name>
    <dbReference type="NCBI Taxonomy" id="2597226"/>
    <lineage>
        <taxon>Bacteria</taxon>
        <taxon>Deltaproteobacteria</taxon>
        <taxon>Candidatus Acidulodesulfobacterales</taxon>
        <taxon>Candidatus Acididesulfobacter</taxon>
    </lineage>
</organism>
<protein>
    <recommendedName>
        <fullName evidence="6">Ribosomal RNA small subunit methyltransferase H</fullName>
        <ecNumber evidence="6">2.1.1.199</ecNumber>
    </recommendedName>
    <alternativeName>
        <fullName evidence="6">16S rRNA m(4)C1402 methyltransferase</fullName>
    </alternativeName>
    <alternativeName>
        <fullName evidence="6">rRNA (cytosine-N(4)-)-methyltransferase RsmH</fullName>
    </alternativeName>
</protein>
<feature type="binding site" evidence="6">
    <location>
        <position position="111"/>
    </location>
    <ligand>
        <name>S-adenosyl-L-methionine</name>
        <dbReference type="ChEBI" id="CHEBI:59789"/>
    </ligand>
</feature>
<evidence type="ECO:0000313" key="8">
    <source>
        <dbReference type="Proteomes" id="UP000319296"/>
    </source>
</evidence>
<keyword evidence="3 6" id="KW-0489">Methyltransferase</keyword>
<evidence type="ECO:0000256" key="5">
    <source>
        <dbReference type="ARBA" id="ARBA00022691"/>
    </source>
</evidence>
<dbReference type="SUPFAM" id="SSF53335">
    <property type="entry name" value="S-adenosyl-L-methionine-dependent methyltransferases"/>
    <property type="match status" value="1"/>
</dbReference>
<feature type="binding site" evidence="6">
    <location>
        <position position="83"/>
    </location>
    <ligand>
        <name>S-adenosyl-L-methionine</name>
        <dbReference type="ChEBI" id="CHEBI:59789"/>
    </ligand>
</feature>
<sequence length="296" mass="33874">MENIKHIPVMLKESIDLLNIKHGNVYVDGTVGAGGFSKEILELSAPDGFLIGIDSDEKAVNYVNLELEKKFDKKRFKIFHSNFSDIDLVIHNAGFEKADGIVLDLGISSIQLESERGFSFKDEGDLDMRIDTNGEITAFDIINYYKEEEISNILWNYGDERFSRKIAKKIIEYRKKKLIETPMELAKLIKNTIGFRQNGRNKIDPATRTFLALRITVNNEYESLTQFLNKLKNFLNQGAVVCIIAFHSGEDRLVKNFFKNNKDFNIITKKPLTPLYDEIKNNPRSRSAKLRAASLI</sequence>
<dbReference type="InterPro" id="IPR023397">
    <property type="entry name" value="SAM-dep_MeTrfase_MraW_recog"/>
</dbReference>
<dbReference type="InterPro" id="IPR029063">
    <property type="entry name" value="SAM-dependent_MTases_sf"/>
</dbReference>
<keyword evidence="4 6" id="KW-0808">Transferase</keyword>
<dbReference type="EC" id="2.1.1.199" evidence="6"/>